<reference evidence="2 3" key="1">
    <citation type="submission" date="2016-11" db="EMBL/GenBank/DDBJ databases">
        <authorList>
            <person name="Jaros S."/>
            <person name="Januszkiewicz K."/>
            <person name="Wedrychowicz H."/>
        </authorList>
    </citation>
    <scope>NUCLEOTIDE SEQUENCE [LARGE SCALE GENOMIC DNA]</scope>
    <source>
        <strain evidence="2 3">DSM 43832</strain>
    </source>
</reference>
<keyword evidence="3" id="KW-1185">Reference proteome</keyword>
<accession>A0A1M6WEB5</accession>
<evidence type="ECO:0000313" key="2">
    <source>
        <dbReference type="EMBL" id="SHK92009.1"/>
    </source>
</evidence>
<organism evidence="2 3">
    <name type="scientific">Pseudonocardia thermophila</name>
    <dbReference type="NCBI Taxonomy" id="1848"/>
    <lineage>
        <taxon>Bacteria</taxon>
        <taxon>Bacillati</taxon>
        <taxon>Actinomycetota</taxon>
        <taxon>Actinomycetes</taxon>
        <taxon>Pseudonocardiales</taxon>
        <taxon>Pseudonocardiaceae</taxon>
        <taxon>Pseudonocardia</taxon>
    </lineage>
</organism>
<gene>
    <name evidence="2" type="ORF">SAMN05443637_114124</name>
</gene>
<dbReference type="EMBL" id="FRAP01000014">
    <property type="protein sequence ID" value="SHK92009.1"/>
    <property type="molecule type" value="Genomic_DNA"/>
</dbReference>
<proteinExistence type="predicted"/>
<name>A0A1M6WEB5_PSETH</name>
<sequence length="73" mass="8220">MTRVRGRSANSSGRTQDSPSWTWDSPDETRDSRDEMRDSQPGYGPRPYDCFAFSFARARCAATAARLAQAEEQ</sequence>
<evidence type="ECO:0000313" key="3">
    <source>
        <dbReference type="Proteomes" id="UP000184363"/>
    </source>
</evidence>
<dbReference type="AlphaFoldDB" id="A0A1M6WEB5"/>
<feature type="compositionally biased region" description="Basic and acidic residues" evidence="1">
    <location>
        <begin position="27"/>
        <end position="38"/>
    </location>
</feature>
<protein>
    <submittedName>
        <fullName evidence="2">Uncharacterized protein</fullName>
    </submittedName>
</protein>
<dbReference type="Proteomes" id="UP000184363">
    <property type="component" value="Unassembled WGS sequence"/>
</dbReference>
<feature type="compositionally biased region" description="Polar residues" evidence="1">
    <location>
        <begin position="8"/>
        <end position="23"/>
    </location>
</feature>
<feature type="region of interest" description="Disordered" evidence="1">
    <location>
        <begin position="1"/>
        <end position="45"/>
    </location>
</feature>
<evidence type="ECO:0000256" key="1">
    <source>
        <dbReference type="SAM" id="MobiDB-lite"/>
    </source>
</evidence>